<evidence type="ECO:0000256" key="1">
    <source>
        <dbReference type="ARBA" id="ARBA00001974"/>
    </source>
</evidence>
<dbReference type="Pfam" id="PF02771">
    <property type="entry name" value="Acyl-CoA_dh_N"/>
    <property type="match status" value="1"/>
</dbReference>
<evidence type="ECO:0000313" key="9">
    <source>
        <dbReference type="EMBL" id="GAA4878304.1"/>
    </source>
</evidence>
<reference evidence="10" key="1">
    <citation type="journal article" date="2019" name="Int. J. Syst. Evol. Microbiol.">
        <title>The Global Catalogue of Microorganisms (GCM) 10K type strain sequencing project: providing services to taxonomists for standard genome sequencing and annotation.</title>
        <authorList>
            <consortium name="The Broad Institute Genomics Platform"/>
            <consortium name="The Broad Institute Genome Sequencing Center for Infectious Disease"/>
            <person name="Wu L."/>
            <person name="Ma J."/>
        </authorList>
    </citation>
    <scope>NUCLEOTIDE SEQUENCE [LARGE SCALE GENOMIC DNA]</scope>
    <source>
        <strain evidence="10">JCM 17983</strain>
    </source>
</reference>
<dbReference type="InterPro" id="IPR013786">
    <property type="entry name" value="AcylCoA_DH/ox_N"/>
</dbReference>
<dbReference type="PANTHER" id="PTHR43884">
    <property type="entry name" value="ACYL-COA DEHYDROGENASE"/>
    <property type="match status" value="1"/>
</dbReference>
<comment type="caution">
    <text evidence="9">The sequence shown here is derived from an EMBL/GenBank/DDBJ whole genome shotgun (WGS) entry which is preliminary data.</text>
</comment>
<evidence type="ECO:0000256" key="4">
    <source>
        <dbReference type="ARBA" id="ARBA00022827"/>
    </source>
</evidence>
<sequence length="390" mass="41391">MADDLGELHEDFRRTCRAFTDQRVRPVVAEAERAGRPPERLWKELGDAGLLGLLTPEEFGGSGGTDGEDDAEAGRSLAVAVLAEELSRACGGIAVSALVSAYMAAPHLVRHGTPAQRERWVGPLAAGEAIAAIAVTEPGAGSDVAGITTRARRTDTGWLLDGRKMYITNAGLADVLVVGAKTDPEGGHRGITTFVVPAGTPGLSMGAPLAKMGWHSSDTREVVLDGVELGEDAVLGVEGRGFHQIMSAFQLERVALAAMGLGHAAEALDTVTEYVRGREVAGEPLTARQTIRHRLAAMEIELEAARVLTYRAADRLDRGHPEADRSVAVAKYFAAKAAAWIVDEAVQLFGGAGYLEETPIARHHRDVRILRIGGGTDEIQLEILGKRLVP</sequence>
<dbReference type="InterPro" id="IPR036250">
    <property type="entry name" value="AcylCo_DH-like_C"/>
</dbReference>
<dbReference type="PROSITE" id="PS00072">
    <property type="entry name" value="ACYL_COA_DH_1"/>
    <property type="match status" value="1"/>
</dbReference>
<dbReference type="EMBL" id="BAABHQ010000007">
    <property type="protein sequence ID" value="GAA4878304.1"/>
    <property type="molecule type" value="Genomic_DNA"/>
</dbReference>
<dbReference type="PROSITE" id="PS00073">
    <property type="entry name" value="ACYL_COA_DH_2"/>
    <property type="match status" value="1"/>
</dbReference>
<name>A0ABP9EGM2_9PSEU</name>
<dbReference type="Gene3D" id="2.40.110.10">
    <property type="entry name" value="Butyryl-CoA Dehydrogenase, subunit A, domain 2"/>
    <property type="match status" value="1"/>
</dbReference>
<dbReference type="InterPro" id="IPR009100">
    <property type="entry name" value="AcylCoA_DH/oxidase_NM_dom_sf"/>
</dbReference>
<evidence type="ECO:0000259" key="7">
    <source>
        <dbReference type="Pfam" id="PF02770"/>
    </source>
</evidence>
<dbReference type="Gene3D" id="1.10.540.10">
    <property type="entry name" value="Acyl-CoA dehydrogenase/oxidase, N-terminal domain"/>
    <property type="match status" value="1"/>
</dbReference>
<keyword evidence="10" id="KW-1185">Reference proteome</keyword>
<keyword evidence="4 5" id="KW-0274">FAD</keyword>
<dbReference type="RefSeq" id="WP_274231961.1">
    <property type="nucleotide sequence ID" value="NZ_BAABHQ010000007.1"/>
</dbReference>
<comment type="similarity">
    <text evidence="2 5">Belongs to the acyl-CoA dehydrogenase family.</text>
</comment>
<dbReference type="Gene3D" id="1.20.140.10">
    <property type="entry name" value="Butyryl-CoA Dehydrogenase, subunit A, domain 3"/>
    <property type="match status" value="1"/>
</dbReference>
<dbReference type="Proteomes" id="UP001500457">
    <property type="component" value="Unassembled WGS sequence"/>
</dbReference>
<evidence type="ECO:0000256" key="2">
    <source>
        <dbReference type="ARBA" id="ARBA00009347"/>
    </source>
</evidence>
<keyword evidence="5" id="KW-0560">Oxidoreductase</keyword>
<evidence type="ECO:0000259" key="6">
    <source>
        <dbReference type="Pfam" id="PF00441"/>
    </source>
</evidence>
<dbReference type="PIRSF" id="PIRSF016578">
    <property type="entry name" value="HsaA"/>
    <property type="match status" value="1"/>
</dbReference>
<dbReference type="Pfam" id="PF02770">
    <property type="entry name" value="Acyl-CoA_dh_M"/>
    <property type="match status" value="1"/>
</dbReference>
<evidence type="ECO:0000259" key="8">
    <source>
        <dbReference type="Pfam" id="PF02771"/>
    </source>
</evidence>
<feature type="domain" description="Acyl-CoA dehydrogenase/oxidase N-terminal" evidence="8">
    <location>
        <begin position="8"/>
        <end position="128"/>
    </location>
</feature>
<evidence type="ECO:0000256" key="5">
    <source>
        <dbReference type="RuleBase" id="RU362125"/>
    </source>
</evidence>
<dbReference type="InterPro" id="IPR037069">
    <property type="entry name" value="AcylCoA_DH/ox_N_sf"/>
</dbReference>
<keyword evidence="3 5" id="KW-0285">Flavoprotein</keyword>
<gene>
    <name evidence="9" type="ORF">GCM10023203_31030</name>
</gene>
<dbReference type="InterPro" id="IPR006089">
    <property type="entry name" value="Acyl-CoA_DH_CS"/>
</dbReference>
<dbReference type="SUPFAM" id="SSF47203">
    <property type="entry name" value="Acyl-CoA dehydrogenase C-terminal domain-like"/>
    <property type="match status" value="1"/>
</dbReference>
<evidence type="ECO:0000256" key="3">
    <source>
        <dbReference type="ARBA" id="ARBA00022630"/>
    </source>
</evidence>
<dbReference type="SUPFAM" id="SSF56645">
    <property type="entry name" value="Acyl-CoA dehydrogenase NM domain-like"/>
    <property type="match status" value="1"/>
</dbReference>
<comment type="cofactor">
    <cofactor evidence="1 5">
        <name>FAD</name>
        <dbReference type="ChEBI" id="CHEBI:57692"/>
    </cofactor>
</comment>
<dbReference type="InterPro" id="IPR009075">
    <property type="entry name" value="AcylCo_DH/oxidase_C"/>
</dbReference>
<dbReference type="Pfam" id="PF00441">
    <property type="entry name" value="Acyl-CoA_dh_1"/>
    <property type="match status" value="1"/>
</dbReference>
<dbReference type="InterPro" id="IPR046373">
    <property type="entry name" value="Acyl-CoA_Oxase/DH_mid-dom_sf"/>
</dbReference>
<dbReference type="PANTHER" id="PTHR43884:SF12">
    <property type="entry name" value="ISOVALERYL-COA DEHYDROGENASE, MITOCHONDRIAL-RELATED"/>
    <property type="match status" value="1"/>
</dbReference>
<proteinExistence type="inferred from homology"/>
<dbReference type="InterPro" id="IPR006091">
    <property type="entry name" value="Acyl-CoA_Oxase/DH_mid-dom"/>
</dbReference>
<feature type="domain" description="Acyl-CoA dehydrogenase/oxidase C-terminal" evidence="6">
    <location>
        <begin position="239"/>
        <end position="388"/>
    </location>
</feature>
<accession>A0ABP9EGM2</accession>
<feature type="domain" description="Acyl-CoA oxidase/dehydrogenase middle" evidence="7">
    <location>
        <begin position="132"/>
        <end position="227"/>
    </location>
</feature>
<evidence type="ECO:0000313" key="10">
    <source>
        <dbReference type="Proteomes" id="UP001500457"/>
    </source>
</evidence>
<protein>
    <submittedName>
        <fullName evidence="9">Acyl-CoA dehydrogenase family protein</fullName>
    </submittedName>
</protein>
<organism evidence="9 10">
    <name type="scientific">Actinomycetospora straminea</name>
    <dbReference type="NCBI Taxonomy" id="663607"/>
    <lineage>
        <taxon>Bacteria</taxon>
        <taxon>Bacillati</taxon>
        <taxon>Actinomycetota</taxon>
        <taxon>Actinomycetes</taxon>
        <taxon>Pseudonocardiales</taxon>
        <taxon>Pseudonocardiaceae</taxon>
        <taxon>Actinomycetospora</taxon>
    </lineage>
</organism>